<feature type="domain" description="DUF8202" evidence="2">
    <location>
        <begin position="1475"/>
        <end position="1670"/>
    </location>
</feature>
<comment type="caution">
    <text evidence="3">The sequence shown here is derived from an EMBL/GenBank/DDBJ whole genome shotgun (WGS) entry which is preliminary data.</text>
</comment>
<dbReference type="GO" id="GO:0004553">
    <property type="term" value="F:hydrolase activity, hydrolyzing O-glycosyl compounds"/>
    <property type="evidence" value="ECO:0007669"/>
    <property type="project" value="UniProtKB-ARBA"/>
</dbReference>
<dbReference type="EMBL" id="LRPC01000001">
    <property type="protein sequence ID" value="KYG78108.1"/>
    <property type="molecule type" value="Genomic_DNA"/>
</dbReference>
<dbReference type="RefSeq" id="WP_068217195.1">
    <property type="nucleotide sequence ID" value="NZ_LRPC01000001.1"/>
</dbReference>
<dbReference type="InterPro" id="IPR058515">
    <property type="entry name" value="DUF8202"/>
</dbReference>
<dbReference type="Pfam" id="PF26628">
    <property type="entry name" value="DUF8202"/>
    <property type="match status" value="4"/>
</dbReference>
<dbReference type="InterPro" id="IPR026444">
    <property type="entry name" value="Secre_tail"/>
</dbReference>
<dbReference type="GO" id="GO:0005975">
    <property type="term" value="P:carbohydrate metabolic process"/>
    <property type="evidence" value="ECO:0007669"/>
    <property type="project" value="UniProtKB-ARBA"/>
</dbReference>
<evidence type="ECO:0000313" key="3">
    <source>
        <dbReference type="EMBL" id="KYG78108.1"/>
    </source>
</evidence>
<reference evidence="3 4" key="1">
    <citation type="submission" date="2016-01" db="EMBL/GenBank/DDBJ databases">
        <title>Genome sequencing of Roseivirga spongicola UST030701-084.</title>
        <authorList>
            <person name="Selvaratnam C."/>
            <person name="Thevarajoo S."/>
            <person name="Goh K.M."/>
            <person name="Ee R."/>
            <person name="Chan K.-G."/>
            <person name="Chong C.S."/>
        </authorList>
    </citation>
    <scope>NUCLEOTIDE SEQUENCE [LARGE SCALE GENOMIC DNA]</scope>
    <source>
        <strain evidence="3 4">UST030701-084</strain>
    </source>
</reference>
<name>A0A150XHC4_9BACT</name>
<dbReference type="STRING" id="333140.AWW68_04895"/>
<dbReference type="Pfam" id="PF18962">
    <property type="entry name" value="Por_Secre_tail"/>
    <property type="match status" value="1"/>
</dbReference>
<dbReference type="NCBIfam" id="TIGR04183">
    <property type="entry name" value="Por_Secre_tail"/>
    <property type="match status" value="1"/>
</dbReference>
<evidence type="ECO:0000313" key="4">
    <source>
        <dbReference type="Proteomes" id="UP000075606"/>
    </source>
</evidence>
<accession>A0A150XHC4</accession>
<dbReference type="SUPFAM" id="SSF49899">
    <property type="entry name" value="Concanavalin A-like lectins/glucanases"/>
    <property type="match status" value="2"/>
</dbReference>
<feature type="domain" description="Secretion system C-terminal sorting" evidence="1">
    <location>
        <begin position="2228"/>
        <end position="2307"/>
    </location>
</feature>
<dbReference type="InterPro" id="IPR013320">
    <property type="entry name" value="ConA-like_dom_sf"/>
</dbReference>
<evidence type="ECO:0000259" key="2">
    <source>
        <dbReference type="Pfam" id="PF26628"/>
    </source>
</evidence>
<dbReference type="Proteomes" id="UP000075606">
    <property type="component" value="Unassembled WGS sequence"/>
</dbReference>
<gene>
    <name evidence="3" type="ORF">AWW68_04895</name>
</gene>
<organism evidence="3 4">
    <name type="scientific">Roseivirga spongicola</name>
    <dbReference type="NCBI Taxonomy" id="333140"/>
    <lineage>
        <taxon>Bacteria</taxon>
        <taxon>Pseudomonadati</taxon>
        <taxon>Bacteroidota</taxon>
        <taxon>Cytophagia</taxon>
        <taxon>Cytophagales</taxon>
        <taxon>Roseivirgaceae</taxon>
        <taxon>Roseivirga</taxon>
    </lineage>
</organism>
<evidence type="ECO:0000259" key="1">
    <source>
        <dbReference type="Pfam" id="PF18962"/>
    </source>
</evidence>
<sequence>MAHSCAHLSTGTNYRRRLAFFIAVILFPICSEAQTVISNITVSSSAATSSTVNVTAPSDASNSITPSSPYDILYGQGNDIAVASYTVSSTTFDRFLRPDTLVLNRRLASDRLVNIWYTLNSINTATDPDQLLINPTPTEDADAIYQTGTLNAGYDNILVNDDDLAGGSIQVETERVDVIWYQGIQTSTPNNAVFPVIERGGNDNIAIAAITSLNADGTPASYGNLVGIPENFWPGTGQSFNNYLILRRETAGVEPIPLLNIGTLVGQSAQTVQGVAVSFTELGVSANQSIYGYSLFSADVCNGFVTDTNDILSTGSQTVKSGIDLTDISTFPSDTKSDDSGLDLVAGVSAAVASDDNLVETKGPGGYKAALATWLKANESDDVTTSTEGSNVTDWQDHWLGNHDFTTDGTAPIYRSSTSSINFNPTVDFTTTDRGLTTGNNSDFNTDVYEKKSINFALRTNTTDVSTRQVIYEQGGATRGLNFYIESGVLHIHAWNRQASDGSDSPWNDTDQTISTSISANTEYILTFELNGNSSKTGTFTAYLNGQSFGSISNVGQLYAHTGDITLGRSGGNNRFANGTDTNSNSFRGEISELIYCNEPGQILASQRNRIESYLAIKYGITLNQSTPINYFNSDGAIIFNTTQNASLGGFLEYNNDIAGIGRDDASELDQPASRSENTGSVVTIDRGATISTDDTWLIWGNDGGALTESSVLTMPDTIQNRLTRVWRVAEENEVLTTSVSFDLTGLGLSSNAADFSLLIAGNTTDADFSNATVLSGGTFNGNTITFTGVNLDDGEYFTLGTKFFRCSPGGVESNLALWLKADAGTNTTTEGGLVTSWEDQSENGNDATGAGTSPNYTANNINFNPAIEFDGIDEVLTSTSGFHSATYYLVVNPDDNFTSASTYQVPLGFDDGTASPTNSIGGFAIGGIYGGVDDVLSHTVGNGTVGYGLRENNNSKTISSGIPLVFTVRENAGATAADIRQDGLVVSNSVSGSGYLSVSDEEYSLGRFETPNAFNFTGFYDGKIGELISYSTRPSDAENDRIESYLAIKYGITLDQSTGRDYVRGDGTTTWNATTNATYDNDIAGIGRDDLSCLEQKQSRSQNANSIVTMGLGGIEVSNNANTNSFADDGDFLIWGNDGDFADQANANTVDVPGVVTERMERIWKVQDTGNTGATTIQFDITGLGYSTNLSDFNLIVSNSSTMASGTIIPAASLEDGVLTFTNVDLTDGQFFTIGTARTDCGPGGVTTNLALWLKANEGTSTTTDGASITTWSDRAGANDAIGSGGTEPNFVESSLNFNPSVNFDQANTEQMVGAAGFHTRAYYMVVNPDSTQNSSSTNEVLIGFDEPAGATNDFGGLILGSATSAFSGEVISHAIGGSGTRWRRGITQTTFGTVNANESYLMAVRDNAGGTSSEMHVNGRQLADLNSGTFLTSSDVDYELGSFVATNAFDVNGHYDGQIAEVISFSTRPTDAEHNRVQSYLSIKYGMTLNNTGGGTAGDYTRADGTIIWDASDYATYHNDVAGIGRDDNACFSQKQSTSANSDDILAIGLQEIANTNAENSNSFDDSGDYLMWGNDNGATAQASAETSDVPNAIAERMTRVWRVNDTGEVGNTELQFDLTSLGYSGNEEDFSLLVSNSSTMADATVITGGTLNGNILSFSGVDLADGQFFTIGTAYKTCGPGGVNTNIALWLKGNAEAYSDAGFTLANDNDNILQWNDQSSPQINASLETLDGALPVEPTYQTNEINFNPVARFTDPNSSNASYLRTTSNSVTGNFTLFSVFKTGQSQGTDEDALNSPVLISSRNAGSADWSMGMQGGTIWLEADSDNGFEAQTTGTYNDNNVHFVSSVKNGTALNLYVDSESVGSGTGSATLGSATGFGIGNHFNEDLQAQFAGDIAETLVFSSALNSDERSRVESYMAIKYGLTRNGSDDGSTGSIDERDYRAGDGGVIWDYDGQGTTYYNDIFGIGRDDLSCLEQTTSRSENSDALVTFSLPGGFGTDDSFIVSGNDNAAIENPNNREFNSSQVKSRLNREWKVQETGTVGSIQVTFDLDDISGPLGVGTNNLSQLRLMVDNDGDFTSGTTLISPTSFNGTNNTVTFTVDFSNGQYYTLGSEEIAALPVQLISFTANASESGTVQLRWATASEDNNSFFTVERSQDGQNFRPIGTINGAGNSEGVQTYQFADIDPFQGYSYYRLKQTDFNGGFEYTEIRSVFVNTTFNIDFTLYPNPVNIGTPVNIKYKVDQNKEVKIRVFDMKGTQLYQKEELLSLRGETITIPTSGLNRGLNLIKITDSQNKTFTLKLVVH</sequence>
<protein>
    <submittedName>
        <fullName evidence="3">Uncharacterized protein</fullName>
    </submittedName>
</protein>
<feature type="domain" description="DUF8202" evidence="2">
    <location>
        <begin position="1039"/>
        <end position="1231"/>
    </location>
</feature>
<feature type="domain" description="DUF8202" evidence="2">
    <location>
        <begin position="1913"/>
        <end position="2110"/>
    </location>
</feature>
<feature type="domain" description="DUF8202" evidence="2">
    <location>
        <begin position="607"/>
        <end position="795"/>
    </location>
</feature>
<dbReference type="Gene3D" id="2.60.120.200">
    <property type="match status" value="1"/>
</dbReference>
<proteinExistence type="predicted"/>
<dbReference type="OrthoDB" id="2582440at2"/>
<keyword evidence="4" id="KW-1185">Reference proteome</keyword>